<comment type="catalytic activity">
    <reaction evidence="1">
        <text>O-phospho-L-seryl-[protein] + H2O = L-seryl-[protein] + phosphate</text>
        <dbReference type="Rhea" id="RHEA:20629"/>
        <dbReference type="Rhea" id="RHEA-COMP:9863"/>
        <dbReference type="Rhea" id="RHEA-COMP:11604"/>
        <dbReference type="ChEBI" id="CHEBI:15377"/>
        <dbReference type="ChEBI" id="CHEBI:29999"/>
        <dbReference type="ChEBI" id="CHEBI:43474"/>
        <dbReference type="ChEBI" id="CHEBI:83421"/>
        <dbReference type="EC" id="3.1.3.16"/>
    </reaction>
</comment>
<proteinExistence type="inferred from homology"/>
<organism evidence="3 4">
    <name type="scientific">Solanum pennellii</name>
    <name type="common">Tomato</name>
    <name type="synonym">Lycopersicon pennellii</name>
    <dbReference type="NCBI Taxonomy" id="28526"/>
    <lineage>
        <taxon>Eukaryota</taxon>
        <taxon>Viridiplantae</taxon>
        <taxon>Streptophyta</taxon>
        <taxon>Embryophyta</taxon>
        <taxon>Tracheophyta</taxon>
        <taxon>Spermatophyta</taxon>
        <taxon>Magnoliopsida</taxon>
        <taxon>eudicotyledons</taxon>
        <taxon>Gunneridae</taxon>
        <taxon>Pentapetalae</taxon>
        <taxon>asterids</taxon>
        <taxon>lamiids</taxon>
        <taxon>Solanales</taxon>
        <taxon>Solanaceae</taxon>
        <taxon>Solanoideae</taxon>
        <taxon>Solaneae</taxon>
        <taxon>Solanum</taxon>
        <taxon>Solanum subgen. Lycopersicon</taxon>
    </lineage>
</organism>
<keyword evidence="3" id="KW-1185">Reference proteome</keyword>
<gene>
    <name evidence="4" type="primary">LOC107006146</name>
</gene>
<dbReference type="GeneID" id="107006146"/>
<sequence>MVVGSLYLPKDNPNKPLGEDADWALKGIDAGIYARELMKGDHVNPKRVLEEAYKNTNSKGSSIACIITLNSVKNTIVVANVGDSGFLLIIKGKIIHKSPIQQREFGCPYQLGNCNSDSHNVAQEMELNVEKDDILIVGTDGMLDNIFESEIEETVRRAIDEKLKAEELASQNIAL</sequence>
<dbReference type="PANTHER" id="PTHR12320">
    <property type="entry name" value="PROTEIN PHOSPHATASE 2C"/>
    <property type="match status" value="1"/>
</dbReference>
<comment type="catalytic activity">
    <reaction evidence="1">
        <text>O-phospho-L-threonyl-[protein] + H2O = L-threonyl-[protein] + phosphate</text>
        <dbReference type="Rhea" id="RHEA:47004"/>
        <dbReference type="Rhea" id="RHEA-COMP:11060"/>
        <dbReference type="Rhea" id="RHEA-COMP:11605"/>
        <dbReference type="ChEBI" id="CHEBI:15377"/>
        <dbReference type="ChEBI" id="CHEBI:30013"/>
        <dbReference type="ChEBI" id="CHEBI:43474"/>
        <dbReference type="ChEBI" id="CHEBI:61977"/>
        <dbReference type="EC" id="3.1.3.16"/>
    </reaction>
</comment>
<keyword evidence="1" id="KW-0479">Metal-binding</keyword>
<dbReference type="SUPFAM" id="SSF81606">
    <property type="entry name" value="PP2C-like"/>
    <property type="match status" value="1"/>
</dbReference>
<keyword evidence="1" id="KW-0378">Hydrolase</keyword>
<comment type="cofactor">
    <cofactor evidence="1">
        <name>Mg(2+)</name>
        <dbReference type="ChEBI" id="CHEBI:18420"/>
    </cofactor>
</comment>
<dbReference type="InterPro" id="IPR001932">
    <property type="entry name" value="PPM-type_phosphatase-like_dom"/>
</dbReference>
<evidence type="ECO:0000313" key="4">
    <source>
        <dbReference type="RefSeq" id="XP_015060262.1"/>
    </source>
</evidence>
<keyword evidence="1" id="KW-0460">Magnesium</keyword>
<reference evidence="4" key="2">
    <citation type="submission" date="2025-08" db="UniProtKB">
        <authorList>
            <consortium name="RefSeq"/>
        </authorList>
    </citation>
    <scope>IDENTIFICATION</scope>
</reference>
<accession>A0ABM1FQL8</accession>
<dbReference type="PANTHER" id="PTHR12320:SF58">
    <property type="entry name" value="PROTEIN PHOSPHATASE"/>
    <property type="match status" value="1"/>
</dbReference>
<dbReference type="InterPro" id="IPR039123">
    <property type="entry name" value="PPTC7"/>
</dbReference>
<dbReference type="EC" id="3.1.3.16" evidence="1"/>
<dbReference type="InterPro" id="IPR036457">
    <property type="entry name" value="PPM-type-like_dom_sf"/>
</dbReference>
<feature type="domain" description="PPM-type phosphatase" evidence="2">
    <location>
        <begin position="5"/>
        <end position="175"/>
    </location>
</feature>
<comment type="cofactor">
    <cofactor evidence="1">
        <name>Mn(2+)</name>
        <dbReference type="ChEBI" id="CHEBI:29035"/>
    </cofactor>
</comment>
<dbReference type="RefSeq" id="XP_015060262.1">
    <property type="nucleotide sequence ID" value="XM_015204776.1"/>
</dbReference>
<dbReference type="Proteomes" id="UP000694930">
    <property type="component" value="Chromosome 12"/>
</dbReference>
<protein>
    <recommendedName>
        <fullName evidence="1">Protein phosphatase</fullName>
        <ecNumber evidence="1">3.1.3.16</ecNumber>
    </recommendedName>
</protein>
<evidence type="ECO:0000313" key="3">
    <source>
        <dbReference type="Proteomes" id="UP000694930"/>
    </source>
</evidence>
<dbReference type="PROSITE" id="PS51746">
    <property type="entry name" value="PPM_2"/>
    <property type="match status" value="1"/>
</dbReference>
<evidence type="ECO:0000256" key="1">
    <source>
        <dbReference type="RuleBase" id="RU366020"/>
    </source>
</evidence>
<evidence type="ECO:0000259" key="2">
    <source>
        <dbReference type="PROSITE" id="PS51746"/>
    </source>
</evidence>
<dbReference type="Gene3D" id="3.60.40.10">
    <property type="entry name" value="PPM-type phosphatase domain"/>
    <property type="match status" value="1"/>
</dbReference>
<comment type="similarity">
    <text evidence="1">Belongs to the PP2C family.</text>
</comment>
<keyword evidence="1" id="KW-0904">Protein phosphatase</keyword>
<name>A0ABM1FQL8_SOLPN</name>
<reference evidence="3" key="1">
    <citation type="journal article" date="2014" name="Nat. Genet.">
        <title>The genome of the stress-tolerant wild tomato species Solanum pennellii.</title>
        <authorList>
            <person name="Bolger A."/>
            <person name="Scossa F."/>
            <person name="Bolger M.E."/>
            <person name="Lanz C."/>
            <person name="Maumus F."/>
            <person name="Tohge T."/>
            <person name="Quesneville H."/>
            <person name="Alseekh S."/>
            <person name="Sorensen I."/>
            <person name="Lichtenstein G."/>
            <person name="Fich E.A."/>
            <person name="Conte M."/>
            <person name="Keller H."/>
            <person name="Schneeberger K."/>
            <person name="Schwacke R."/>
            <person name="Ofner I."/>
            <person name="Vrebalov J."/>
            <person name="Xu Y."/>
            <person name="Osorio S."/>
            <person name="Aflitos S.A."/>
            <person name="Schijlen E."/>
            <person name="Jimenez-Gomez J.M."/>
            <person name="Ryngajllo M."/>
            <person name="Kimura S."/>
            <person name="Kumar R."/>
            <person name="Koenig D."/>
            <person name="Headland L.R."/>
            <person name="Maloof J.N."/>
            <person name="Sinha N."/>
            <person name="van Ham R.C."/>
            <person name="Lankhorst R.K."/>
            <person name="Mao L."/>
            <person name="Vogel A."/>
            <person name="Arsova B."/>
            <person name="Panstruga R."/>
            <person name="Fei Z."/>
            <person name="Rose J.K."/>
            <person name="Zamir D."/>
            <person name="Carrari F."/>
            <person name="Giovannoni J.J."/>
            <person name="Weigel D."/>
            <person name="Usadel B."/>
            <person name="Fernie A.R."/>
        </authorList>
    </citation>
    <scope>NUCLEOTIDE SEQUENCE [LARGE SCALE GENOMIC DNA]</scope>
    <source>
        <strain evidence="3">cv. LA0716</strain>
    </source>
</reference>
<keyword evidence="1" id="KW-0464">Manganese</keyword>